<protein>
    <submittedName>
        <fullName evidence="11">DNA helicase/exodeoxyribonuclease V, gamma subunit</fullName>
    </submittedName>
</protein>
<gene>
    <name evidence="11" type="ORF">SAMN02745664_11364</name>
</gene>
<dbReference type="SUPFAM" id="SSF52540">
    <property type="entry name" value="P-loop containing nucleoside triphosphate hydrolases"/>
    <property type="match status" value="2"/>
</dbReference>
<evidence type="ECO:0000256" key="8">
    <source>
        <dbReference type="ARBA" id="ARBA00023125"/>
    </source>
</evidence>
<sequence length="1381" mass="156208">MFRITQSNDTAILLGHLVEQYRQNAAKTQTLADLVFAKFTVIVPSMVLGDWLMRAVADKIGISTLFVAQFWGQYQWQLIQKVLQADAEHHPHDALKVPEVAVLSGSVMRWRIFGYINALSDTQLSAILSDDNHPLCEFLLGLYDDKQQKIPEHRLWQACEELSAVYVRYLTHRPEWLHAWTHGKPLPTSVEQMLADKDRFAAKYDDTEASPDWLVEQYQHLEKLLGYLWQQLFAAVYAYRENLEQRFWAVLAGKRGSQLAYEAYQLLPSTLHLFTVQQIPVVELQFLKQLSVYIDVHLLHLNPSQMFWADIVDKQWLDKQRIIKPELIYYKDHGHALLSRLGKESRETFAMLADMSGGEFYYEKDSVPNDFYHHEQMPQSWQVHWHDDFITPTGDGLLQQLKADILMLDEQGAKDWLGKSVLSTLTQSLAEKTKPPSLMKLPDATERLPSLSIHACHNLKRQLEIARTLIARYLNEPNDDGSQRKLSDVVVYLPDVAAAEPLIRLVFGEGVGLDGLVLPAKITGTTNREIDDLMEAITGFYSLLGATGSRFYREDFCQWLMMPAVYDSFGLSFDEVSRACWLLEQAGFVRGFDAKHLAVTLDGADTDYRYSFAYALDRIVLGLITPSVETEPNSLLYPFRWQQQFAEASLPLAGVTLADQSIVEMLCTIYTAFDKLREDYNQIDLIENWLDKIETQVIEPYFAKWQQTPQMRAIFEAKNSIAASVRANKYYHNLPNTSQNSEQIQLSLAFVLESIRHLVATQAISAEHSGVITFARFGALRSIPFGLTLMLEMNLSAFPRQDRVMRMDLMRAGLKRRGDRFNEDDDNGAFLDALLCSRDACAIFYTAVAGDGTQLLPASPVGELLEFFKNHVNWQLPDLPLADESAAEYQQLSERLPRLVEAYLLTWHAPTAFDVSLFYHLDDNDCEQPMVDFIQKQLVLKQAQRNQLPPAPLWQQVRALLDEPQAGKKSPITLLDVQTYQLLANVLTAVLDGDIMSADDLLRDWQISLPTTINITQLHRNLRNPASGYLEQKLPVFDEQLDERGEEPLVLATLDGFGLKQTLCEAMAAGLFDTKTASLPYHQQLMNMNTAPDCQQLDWDTAQKTAAAKGIFSLYFGNVLPAGANRLSNLDEQVQQLLALTEQFYQVLTDADDETLAQLQSSLPAGVTAADGSFVYSLLISKTDERSILLDLADLSVNIVAQVPASNEELWLQVLPNTATVTQLLKFWLLHLAWQVWRNTSEADVHAGRGTSIWQFTKVGSELTGLSFAKKSVMMFRPITSLVAKRLLTAYLLTALLINKLPIALAPANALTIVDLKRQGKLDFSSKNFSQWLENSYADGYLGKAWQRLLGDNNPLAVIQDTEQLADILYQPLVDCLTAVD</sequence>
<dbReference type="Gene3D" id="3.40.50.300">
    <property type="entry name" value="P-loop containing nucleotide triphosphate hydrolases"/>
    <property type="match status" value="2"/>
</dbReference>
<keyword evidence="6" id="KW-0269">Exonuclease</keyword>
<accession>A0A1N7FJR6</accession>
<dbReference type="InterPro" id="IPR041500">
    <property type="entry name" value="RecC_C"/>
</dbReference>
<evidence type="ECO:0000256" key="6">
    <source>
        <dbReference type="ARBA" id="ARBA00022839"/>
    </source>
</evidence>
<evidence type="ECO:0000313" key="12">
    <source>
        <dbReference type="Proteomes" id="UP000187495"/>
    </source>
</evidence>
<name>A0A1N7FJR6_9GAMM</name>
<dbReference type="PANTHER" id="PTHR30591:SF1">
    <property type="entry name" value="RECBCD ENZYME SUBUNIT RECC"/>
    <property type="match status" value="1"/>
</dbReference>
<keyword evidence="12" id="KW-1185">Reference proteome</keyword>
<dbReference type="PANTHER" id="PTHR30591">
    <property type="entry name" value="RECBCD ENZYME SUBUNIT RECC"/>
    <property type="match status" value="1"/>
</dbReference>
<keyword evidence="3" id="KW-0227">DNA damage</keyword>
<dbReference type="EMBL" id="FTNU01000013">
    <property type="protein sequence ID" value="SIS00599.1"/>
    <property type="molecule type" value="Genomic_DNA"/>
</dbReference>
<keyword evidence="1" id="KW-0540">Nuclease</keyword>
<organism evidence="11 12">
    <name type="scientific">Moraxella cuniculi DSM 21768</name>
    <dbReference type="NCBI Taxonomy" id="1122245"/>
    <lineage>
        <taxon>Bacteria</taxon>
        <taxon>Pseudomonadati</taxon>
        <taxon>Pseudomonadota</taxon>
        <taxon>Gammaproteobacteria</taxon>
        <taxon>Moraxellales</taxon>
        <taxon>Moraxellaceae</taxon>
        <taxon>Moraxella</taxon>
    </lineage>
</organism>
<dbReference type="SUPFAM" id="SSF52980">
    <property type="entry name" value="Restriction endonuclease-like"/>
    <property type="match status" value="1"/>
</dbReference>
<dbReference type="GO" id="GO:0003677">
    <property type="term" value="F:DNA binding"/>
    <property type="evidence" value="ECO:0007669"/>
    <property type="project" value="UniProtKB-KW"/>
</dbReference>
<dbReference type="Pfam" id="PF04257">
    <property type="entry name" value="Exonuc_V_gamma"/>
    <property type="match status" value="1"/>
</dbReference>
<dbReference type="RefSeq" id="WP_076555725.1">
    <property type="nucleotide sequence ID" value="NZ_FTNU01000013.1"/>
</dbReference>
<dbReference type="Pfam" id="PF17946">
    <property type="entry name" value="RecC_C"/>
    <property type="match status" value="1"/>
</dbReference>
<keyword evidence="2" id="KW-0547">Nucleotide-binding</keyword>
<keyword evidence="5 11" id="KW-0347">Helicase</keyword>
<keyword evidence="8" id="KW-0238">DNA-binding</keyword>
<evidence type="ECO:0000256" key="3">
    <source>
        <dbReference type="ARBA" id="ARBA00022763"/>
    </source>
</evidence>
<dbReference type="Gene3D" id="3.40.50.10930">
    <property type="match status" value="2"/>
</dbReference>
<dbReference type="STRING" id="34061.B0189_10165"/>
<feature type="domain" description="RecC C-terminal" evidence="10">
    <location>
        <begin position="1010"/>
        <end position="1312"/>
    </location>
</feature>
<reference evidence="12" key="1">
    <citation type="submission" date="2017-01" db="EMBL/GenBank/DDBJ databases">
        <authorList>
            <person name="Varghese N."/>
            <person name="Submissions S."/>
        </authorList>
    </citation>
    <scope>NUCLEOTIDE SEQUENCE [LARGE SCALE GENOMIC DNA]</scope>
    <source>
        <strain evidence="12">DSM 21768</strain>
    </source>
</reference>
<dbReference type="GO" id="GO:0005524">
    <property type="term" value="F:ATP binding"/>
    <property type="evidence" value="ECO:0007669"/>
    <property type="project" value="UniProtKB-KW"/>
</dbReference>
<dbReference type="Proteomes" id="UP000187495">
    <property type="component" value="Unassembled WGS sequence"/>
</dbReference>
<dbReference type="GO" id="GO:0006281">
    <property type="term" value="P:DNA repair"/>
    <property type="evidence" value="ECO:0007669"/>
    <property type="project" value="UniProtKB-KW"/>
</dbReference>
<dbReference type="InterPro" id="IPR011335">
    <property type="entry name" value="Restrct_endonuc-II-like"/>
</dbReference>
<dbReference type="GO" id="GO:0006310">
    <property type="term" value="P:DNA recombination"/>
    <property type="evidence" value="ECO:0007669"/>
    <property type="project" value="TreeGrafter"/>
</dbReference>
<proteinExistence type="predicted"/>
<evidence type="ECO:0000256" key="1">
    <source>
        <dbReference type="ARBA" id="ARBA00022722"/>
    </source>
</evidence>
<evidence type="ECO:0000256" key="9">
    <source>
        <dbReference type="ARBA" id="ARBA00023204"/>
    </source>
</evidence>
<evidence type="ECO:0000259" key="10">
    <source>
        <dbReference type="Pfam" id="PF17946"/>
    </source>
</evidence>
<evidence type="ECO:0000256" key="2">
    <source>
        <dbReference type="ARBA" id="ARBA00022741"/>
    </source>
</evidence>
<dbReference type="InterPro" id="IPR027417">
    <property type="entry name" value="P-loop_NTPase"/>
</dbReference>
<keyword evidence="9" id="KW-0234">DNA repair</keyword>
<keyword evidence="7" id="KW-0067">ATP-binding</keyword>
<keyword evidence="4" id="KW-0378">Hydrolase</keyword>
<dbReference type="GO" id="GO:0004386">
    <property type="term" value="F:helicase activity"/>
    <property type="evidence" value="ECO:0007669"/>
    <property type="project" value="UniProtKB-KW"/>
</dbReference>
<evidence type="ECO:0000313" key="11">
    <source>
        <dbReference type="EMBL" id="SIS00599.1"/>
    </source>
</evidence>
<evidence type="ECO:0000256" key="7">
    <source>
        <dbReference type="ARBA" id="ARBA00022840"/>
    </source>
</evidence>
<evidence type="ECO:0000256" key="5">
    <source>
        <dbReference type="ARBA" id="ARBA00022806"/>
    </source>
</evidence>
<evidence type="ECO:0000256" key="4">
    <source>
        <dbReference type="ARBA" id="ARBA00022801"/>
    </source>
</evidence>
<dbReference type="GO" id="GO:0004527">
    <property type="term" value="F:exonuclease activity"/>
    <property type="evidence" value="ECO:0007669"/>
    <property type="project" value="UniProtKB-KW"/>
</dbReference>